<organism evidence="3 4">
    <name type="scientific">Novosphingobium aureum</name>
    <dbReference type="NCBI Taxonomy" id="2792964"/>
    <lineage>
        <taxon>Bacteria</taxon>
        <taxon>Pseudomonadati</taxon>
        <taxon>Pseudomonadota</taxon>
        <taxon>Alphaproteobacteria</taxon>
        <taxon>Sphingomonadales</taxon>
        <taxon>Sphingomonadaceae</taxon>
        <taxon>Novosphingobium</taxon>
    </lineage>
</organism>
<dbReference type="Pfam" id="PF09865">
    <property type="entry name" value="DUF2092"/>
    <property type="match status" value="1"/>
</dbReference>
<dbReference type="SUPFAM" id="SSF89392">
    <property type="entry name" value="Prokaryotic lipoproteins and lipoprotein localization factors"/>
    <property type="match status" value="1"/>
</dbReference>
<evidence type="ECO:0000256" key="1">
    <source>
        <dbReference type="ARBA" id="ARBA00022729"/>
    </source>
</evidence>
<accession>A0A931HDE3</accession>
<keyword evidence="4" id="KW-1185">Reference proteome</keyword>
<evidence type="ECO:0000256" key="2">
    <source>
        <dbReference type="SAM" id="MobiDB-lite"/>
    </source>
</evidence>
<evidence type="ECO:0000313" key="4">
    <source>
        <dbReference type="Proteomes" id="UP000617634"/>
    </source>
</evidence>
<dbReference type="Proteomes" id="UP000617634">
    <property type="component" value="Unassembled WGS sequence"/>
</dbReference>
<comment type="caution">
    <text evidence="3">The sequence shown here is derived from an EMBL/GenBank/DDBJ whole genome shotgun (WGS) entry which is preliminary data.</text>
</comment>
<dbReference type="InterPro" id="IPR019207">
    <property type="entry name" value="DUF2092"/>
</dbReference>
<keyword evidence="1" id="KW-0732">Signal</keyword>
<protein>
    <submittedName>
        <fullName evidence="3">DUF2092 domain-containing protein</fullName>
    </submittedName>
</protein>
<name>A0A931HDE3_9SPHN</name>
<sequence length="249" mass="27426">MPFAAAAQEAADTAEEAAPPAAPVIEPEAISALDRMAAALQTLTSFEVKSDVTTDVVLEDGQKIEFGGTLDLEVARPDAFKVVADSDTRTREMYYDGAKFTIYSPKLGFYASFDAPATIGMTLDKARTEFGIEVPLADLFTWGTDQTVRARVKQAMVVRPETITGRTCMHYAFRQEKVDWQVWIEDSGKMLPCKIVITSRVDPAMPQYTAVLHWDIDTPIEKASLAFAPPADAHEIAIEEVDDQEESEQ</sequence>
<dbReference type="InterPro" id="IPR029046">
    <property type="entry name" value="LolA/LolB/LppX"/>
</dbReference>
<evidence type="ECO:0000313" key="3">
    <source>
        <dbReference type="EMBL" id="MBH0114045.1"/>
    </source>
</evidence>
<reference evidence="3" key="1">
    <citation type="submission" date="2020-11" db="EMBL/GenBank/DDBJ databases">
        <title>Novosphingobium aureum sp. nov., a marine bacterium isolated from sediment of a salt flat.</title>
        <authorList>
            <person name="Yoo Y."/>
            <person name="Kim J.-J."/>
        </authorList>
    </citation>
    <scope>NUCLEOTIDE SEQUENCE</scope>
    <source>
        <strain evidence="3">YJ-S2-02</strain>
    </source>
</reference>
<dbReference type="EMBL" id="JADZGI010000002">
    <property type="protein sequence ID" value="MBH0114045.1"/>
    <property type="molecule type" value="Genomic_DNA"/>
</dbReference>
<gene>
    <name evidence="3" type="ORF">I5E68_13950</name>
</gene>
<dbReference type="AlphaFoldDB" id="A0A931HDE3"/>
<proteinExistence type="predicted"/>
<feature type="region of interest" description="Disordered" evidence="2">
    <location>
        <begin position="1"/>
        <end position="21"/>
    </location>
</feature>